<dbReference type="PANTHER" id="PTHR11926">
    <property type="entry name" value="GLUCOSYL/GLUCURONOSYL TRANSFERASES"/>
    <property type="match status" value="1"/>
</dbReference>
<dbReference type="InterPro" id="IPR002213">
    <property type="entry name" value="UDP_glucos_trans"/>
</dbReference>
<dbReference type="FunFam" id="3.40.50.2000:FF:000040">
    <property type="entry name" value="UDP-glycosyltransferase 76C1"/>
    <property type="match status" value="1"/>
</dbReference>
<dbReference type="CDD" id="cd03784">
    <property type="entry name" value="GT1_Gtf-like"/>
    <property type="match status" value="1"/>
</dbReference>
<dbReference type="Pfam" id="PF00201">
    <property type="entry name" value="UDPGT"/>
    <property type="match status" value="1"/>
</dbReference>
<name>A0A7L9A2H1_RHEOF</name>
<dbReference type="AlphaFoldDB" id="A0A7L9A2H1"/>
<evidence type="ECO:0000256" key="2">
    <source>
        <dbReference type="ARBA" id="ARBA00022679"/>
    </source>
</evidence>
<dbReference type="FunFam" id="3.40.50.2000:FF:000120">
    <property type="entry name" value="UDP-glycosyltransferase 76C1"/>
    <property type="match status" value="1"/>
</dbReference>
<keyword evidence="2 3" id="KW-0808">Transferase</keyword>
<dbReference type="GO" id="GO:0080043">
    <property type="term" value="F:quercetin 3-O-glucosyltransferase activity"/>
    <property type="evidence" value="ECO:0007669"/>
    <property type="project" value="TreeGrafter"/>
</dbReference>
<evidence type="ECO:0000256" key="1">
    <source>
        <dbReference type="ARBA" id="ARBA00009995"/>
    </source>
</evidence>
<dbReference type="Gene3D" id="3.40.50.2000">
    <property type="entry name" value="Glycogen Phosphorylase B"/>
    <property type="match status" value="2"/>
</dbReference>
<reference evidence="3" key="1">
    <citation type="submission" date="2020-09" db="EMBL/GenBank/DDBJ databases">
        <authorList>
            <person name="Liu M."/>
        </authorList>
    </citation>
    <scope>NUCLEOTIDE SEQUENCE</scope>
    <source>
        <strain evidence="3">RoUTG6</strain>
    </source>
</reference>
<dbReference type="GO" id="GO:0080044">
    <property type="term" value="F:quercetin 7-O-glucosyltransferase activity"/>
    <property type="evidence" value="ECO:0007669"/>
    <property type="project" value="TreeGrafter"/>
</dbReference>
<proteinExistence type="evidence at transcript level"/>
<sequence>MQQKMGRRLVIFPLPYLGHQNPTFELANILHSKGFSITVIHTRFHSPDPAKYPHFNFHFIEDGLSESEVPFQDVISLTNTLNNKCVEPFKAFLSQILTDHGSDQEPVSCLITDVMWYFTQAVADALQVPRIVIRTGNLSSFTAFFARLEIGDKQPDDLILELPYLRVKDIPRVGNLGMGGQSPLQHLLSNTITQTKASKGLIFNAIEELEDRSMAITQHEFPFPVFPIGPFHKCISSPPRNLPTQDQNSISWLDSQAPNSVLYVSFGSLAAVDEAGFLEMAWGLANSNQPFLWVVRSDLVQSSNGSSQFPDGFLEKVSGRGHFVSWAPQKEVLAHPAVGGFWTHSGWNSTLESICEGVPMICSPCFGDQMVNARYVSEVWKIGLELEKGAKTEDMEKAIRTLMVEKEGEEIRARAACLKNKASICIQPGGSSYKHMEDLVSLIMSF</sequence>
<organism evidence="3">
    <name type="scientific">Rheum officinale</name>
    <name type="common">Chinese rhubarb</name>
    <dbReference type="NCBI Taxonomy" id="137220"/>
    <lineage>
        <taxon>Eukaryota</taxon>
        <taxon>Viridiplantae</taxon>
        <taxon>Streptophyta</taxon>
        <taxon>Embryophyta</taxon>
        <taxon>Tracheophyta</taxon>
        <taxon>Spermatophyta</taxon>
        <taxon>Magnoliopsida</taxon>
        <taxon>eudicotyledons</taxon>
        <taxon>Gunneridae</taxon>
        <taxon>Pentapetalae</taxon>
        <taxon>Caryophyllales</taxon>
        <taxon>Polygonaceae</taxon>
        <taxon>Polygonoideae</taxon>
        <taxon>Rumiceae</taxon>
        <taxon>Rheum</taxon>
    </lineage>
</organism>
<protein>
    <submittedName>
        <fullName evidence="3">UDP-glycosyltransferase 76F1</fullName>
    </submittedName>
</protein>
<evidence type="ECO:0000313" key="3">
    <source>
        <dbReference type="EMBL" id="QOI79391.1"/>
    </source>
</evidence>
<accession>A0A7L9A2H1</accession>
<dbReference type="PANTHER" id="PTHR11926:SF1464">
    <property type="entry name" value="UDP-GLYCOSYLTRANSFERASE 76B1-LIKE"/>
    <property type="match status" value="1"/>
</dbReference>
<dbReference type="SUPFAM" id="SSF53756">
    <property type="entry name" value="UDP-Glycosyltransferase/glycogen phosphorylase"/>
    <property type="match status" value="1"/>
</dbReference>
<comment type="similarity">
    <text evidence="1">Belongs to the UDP-glycosyltransferase family.</text>
</comment>
<dbReference type="EMBL" id="MW051662">
    <property type="protein sequence ID" value="QOI79391.1"/>
    <property type="molecule type" value="mRNA"/>
</dbReference>